<dbReference type="Proteomes" id="UP001138997">
    <property type="component" value="Unassembled WGS sequence"/>
</dbReference>
<dbReference type="Pfam" id="PF05960">
    <property type="entry name" value="DUF885"/>
    <property type="match status" value="1"/>
</dbReference>
<gene>
    <name evidence="1" type="ORF">LR394_37315</name>
</gene>
<dbReference type="PANTHER" id="PTHR33361">
    <property type="entry name" value="GLR0591 PROTEIN"/>
    <property type="match status" value="1"/>
</dbReference>
<reference evidence="1" key="1">
    <citation type="submission" date="2021-11" db="EMBL/GenBank/DDBJ databases">
        <title>Streptomyces corallinus and Kineosporia corallina sp. nov., two new coral-derived marine actinobacteria.</title>
        <authorList>
            <person name="Buangrab K."/>
            <person name="Sutthacheep M."/>
            <person name="Yeemin T."/>
            <person name="Harunari E."/>
            <person name="Igarashi Y."/>
            <person name="Sripreechasak P."/>
            <person name="Kanchanasin P."/>
            <person name="Tanasupawat S."/>
            <person name="Phongsopitanun W."/>
        </authorList>
    </citation>
    <scope>NUCLEOTIDE SEQUENCE</scope>
    <source>
        <strain evidence="1">JCM 31032</strain>
    </source>
</reference>
<evidence type="ECO:0000313" key="2">
    <source>
        <dbReference type="Proteomes" id="UP001138997"/>
    </source>
</evidence>
<accession>A0A9X1T4D8</accession>
<comment type="caution">
    <text evidence="1">The sequence shown here is derived from an EMBL/GenBank/DDBJ whole genome shotgun (WGS) entry which is preliminary data.</text>
</comment>
<dbReference type="AlphaFoldDB" id="A0A9X1T4D8"/>
<evidence type="ECO:0000313" key="1">
    <source>
        <dbReference type="EMBL" id="MCD5316573.1"/>
    </source>
</evidence>
<protein>
    <submittedName>
        <fullName evidence="1">DUF885 domain-containing protein</fullName>
    </submittedName>
</protein>
<dbReference type="PANTHER" id="PTHR33361:SF2">
    <property type="entry name" value="DUF885 DOMAIN-CONTAINING PROTEIN"/>
    <property type="match status" value="1"/>
</dbReference>
<name>A0A9X1T4D8_9ACTN</name>
<proteinExistence type="predicted"/>
<dbReference type="RefSeq" id="WP_231449424.1">
    <property type="nucleotide sequence ID" value="NZ_JAJOMB010000031.1"/>
</dbReference>
<sequence length="547" mass="59168">MSTPLNDLGERYFRTQHTLEPFNSTLLGLSEFDHLAGDPSLEAGQEAAETFAGILDELGAMKTDELTDDERVDHGALTELVQGSHGDATHALWAASFSALGYVSRQGLIFQAVPAMTITDEDGADRYLQRLQGIPRVLDALGRRVQDEAGQGRPSTQVGLEQALAQINTAIMADLAQDSLLDPARSGAGAAVLEQASDVVLMRIRPALEQLSRAYRGVLRTARSDEQVGIKFTEGGEAGYADAVRRHTTTEKSAAELHQLGLDLIDELKGRWAEIGGRAFGLSDLPAIAQRLREDPQLRYSSPEDMIARCQAALAKAEAAAGQAFDLATIPPCSVESVGGAAASGATAAYYRPPSLDGSRPGVFFLDTSGAAQTPAYDCEALTFHEGVPGHHLQLSIAQQMNVPHWRRYIDTELGAYTEGWGLYAERLAEDLDLYSDDVQRLGMLSLSALRAARLVVDTGMHAFGWSREQAETYLRENTTATEHEISSEVVRYINWPGQALGYATGRQELLRLREASGLSLTEFHRVVLGHGSLPLTVLAGLFTPAR</sequence>
<organism evidence="1 2">
    <name type="scientific">Kineosporia babensis</name>
    <dbReference type="NCBI Taxonomy" id="499548"/>
    <lineage>
        <taxon>Bacteria</taxon>
        <taxon>Bacillati</taxon>
        <taxon>Actinomycetota</taxon>
        <taxon>Actinomycetes</taxon>
        <taxon>Kineosporiales</taxon>
        <taxon>Kineosporiaceae</taxon>
        <taxon>Kineosporia</taxon>
    </lineage>
</organism>
<dbReference type="EMBL" id="JAJOMB010000031">
    <property type="protein sequence ID" value="MCD5316573.1"/>
    <property type="molecule type" value="Genomic_DNA"/>
</dbReference>
<keyword evidence="2" id="KW-1185">Reference proteome</keyword>
<dbReference type="InterPro" id="IPR010281">
    <property type="entry name" value="DUF885"/>
</dbReference>